<evidence type="ECO:0008006" key="4">
    <source>
        <dbReference type="Google" id="ProtNLM"/>
    </source>
</evidence>
<keyword evidence="1" id="KW-0472">Membrane</keyword>
<sequence>MSYKPDERDWMAYLYGELEGEEKDRFEQYLQTNIEAQNELLKYQQLRNLISHVDDKEVIAPPLVLGDNKQQFWDTPYVKTILSIAASLIIVILVGRMAGISMRVTDNEFKLTFGQPVEVKNESPVSNDNSLTKEQVRDMINASLQNNNLAIEETWKKNEEKLTASIKKNLETNSNRIDQLVKDASSVSQRDIRDFVASMQSENMRMVKDYFQLTSTDQKKYIEGLLVDFSQYLQQQRNNDLQLVDTRLRSLEQNTNIFQQETEQILTSIISSVGTTKRENKN</sequence>
<dbReference type="RefSeq" id="WP_254155656.1">
    <property type="nucleotide sequence ID" value="NZ_JAHESD010000063.1"/>
</dbReference>
<dbReference type="Gene3D" id="1.10.10.1320">
    <property type="entry name" value="Anti-sigma factor, zinc-finger domain"/>
    <property type="match status" value="1"/>
</dbReference>
<keyword evidence="1" id="KW-1133">Transmembrane helix</keyword>
<comment type="caution">
    <text evidence="2">The sequence shown here is derived from an EMBL/GenBank/DDBJ whole genome shotgun (WGS) entry which is preliminary data.</text>
</comment>
<dbReference type="InterPro" id="IPR041916">
    <property type="entry name" value="Anti_sigma_zinc_sf"/>
</dbReference>
<keyword evidence="3" id="KW-1185">Reference proteome</keyword>
<keyword evidence="1" id="KW-0812">Transmembrane</keyword>
<evidence type="ECO:0000313" key="2">
    <source>
        <dbReference type="EMBL" id="MBT1705659.1"/>
    </source>
</evidence>
<name>A0ABS5VXM9_9BACT</name>
<evidence type="ECO:0000313" key="3">
    <source>
        <dbReference type="Proteomes" id="UP000772618"/>
    </source>
</evidence>
<organism evidence="2 3">
    <name type="scientific">Chryseosolibacter indicus</name>
    <dbReference type="NCBI Taxonomy" id="2782351"/>
    <lineage>
        <taxon>Bacteria</taxon>
        <taxon>Pseudomonadati</taxon>
        <taxon>Bacteroidota</taxon>
        <taxon>Cytophagia</taxon>
        <taxon>Cytophagales</taxon>
        <taxon>Chryseotaleaceae</taxon>
        <taxon>Chryseosolibacter</taxon>
    </lineage>
</organism>
<protein>
    <recommendedName>
        <fullName evidence="4">Anti-sigma factor</fullName>
    </recommendedName>
</protein>
<dbReference type="Proteomes" id="UP000772618">
    <property type="component" value="Unassembled WGS sequence"/>
</dbReference>
<proteinExistence type="predicted"/>
<dbReference type="EMBL" id="JAHESD010000063">
    <property type="protein sequence ID" value="MBT1705659.1"/>
    <property type="molecule type" value="Genomic_DNA"/>
</dbReference>
<reference evidence="2 3" key="1">
    <citation type="submission" date="2021-05" db="EMBL/GenBank/DDBJ databases">
        <title>A Polyphasic approach of four new species of the genus Ohtaekwangia: Ohtaekwangia histidinii sp. nov., Ohtaekwangia cretensis sp. nov., Ohtaekwangia indiensis sp. nov., Ohtaekwangia reichenbachii sp. nov. from diverse environment.</title>
        <authorList>
            <person name="Octaviana S."/>
        </authorList>
    </citation>
    <scope>NUCLEOTIDE SEQUENCE [LARGE SCALE GENOMIC DNA]</scope>
    <source>
        <strain evidence="2 3">PWU20</strain>
    </source>
</reference>
<evidence type="ECO:0000256" key="1">
    <source>
        <dbReference type="SAM" id="Phobius"/>
    </source>
</evidence>
<feature type="transmembrane region" description="Helical" evidence="1">
    <location>
        <begin position="77"/>
        <end position="95"/>
    </location>
</feature>
<gene>
    <name evidence="2" type="ORF">KK060_20380</name>
</gene>
<accession>A0ABS5VXM9</accession>